<dbReference type="GO" id="GO:0042773">
    <property type="term" value="P:ATP synthesis coupled electron transport"/>
    <property type="evidence" value="ECO:0007669"/>
    <property type="project" value="InterPro"/>
</dbReference>
<feature type="domain" description="NADH:quinone oxidoreductase/Mrp antiporter transmembrane" evidence="19">
    <location>
        <begin position="99"/>
        <end position="371"/>
    </location>
</feature>
<keyword evidence="14 17" id="KW-0496">Mitochondrion</keyword>
<comment type="function">
    <text evidence="1">Core subunit of the mitochondrial membrane respiratory chain NADH dehydrogenase (Complex I) that is believed to belong to the minimal assembly required for catalysis. Complex I functions in the transfer of electrons from NADH to the respiratory chain. The immediate electron acceptor for the enzyme is believed to be ubiquinone.</text>
</comment>
<evidence type="ECO:0000256" key="2">
    <source>
        <dbReference type="ARBA" id="ARBA00004225"/>
    </source>
</evidence>
<keyword evidence="15 17" id="KW-0472">Membrane</keyword>
<keyword evidence="18" id="KW-0732">Signal</keyword>
<evidence type="ECO:0000256" key="1">
    <source>
        <dbReference type="ARBA" id="ARBA00003257"/>
    </source>
</evidence>
<keyword evidence="13 17" id="KW-0830">Ubiquinone</keyword>
<evidence type="ECO:0000256" key="11">
    <source>
        <dbReference type="ARBA" id="ARBA00022989"/>
    </source>
</evidence>
<dbReference type="InterPro" id="IPR001750">
    <property type="entry name" value="ND/Mrp_TM"/>
</dbReference>
<gene>
    <name evidence="20" type="primary">ND4</name>
    <name evidence="20" type="ORF">MTSISI_0006</name>
</gene>
<name>A0A7G2CVY9_9HEMI</name>
<evidence type="ECO:0000256" key="17">
    <source>
        <dbReference type="RuleBase" id="RU003297"/>
    </source>
</evidence>
<dbReference type="GO" id="GO:0003954">
    <property type="term" value="F:NADH dehydrogenase activity"/>
    <property type="evidence" value="ECO:0007669"/>
    <property type="project" value="TreeGrafter"/>
</dbReference>
<feature type="transmembrane region" description="Helical" evidence="17">
    <location>
        <begin position="45"/>
        <end position="68"/>
    </location>
</feature>
<dbReference type="EC" id="7.1.1.2" evidence="4 17"/>
<dbReference type="EMBL" id="LR877885">
    <property type="protein sequence ID" value="CAD5105738.1"/>
    <property type="molecule type" value="Genomic_DNA"/>
</dbReference>
<comment type="subcellular location">
    <subcellularLocation>
        <location evidence="2 17">Mitochondrion membrane</location>
        <topology evidence="2 17">Multi-pass membrane protein</topology>
    </subcellularLocation>
</comment>
<comment type="catalytic activity">
    <reaction evidence="16 17">
        <text>a ubiquinone + NADH + 5 H(+)(in) = a ubiquinol + NAD(+) + 4 H(+)(out)</text>
        <dbReference type="Rhea" id="RHEA:29091"/>
        <dbReference type="Rhea" id="RHEA-COMP:9565"/>
        <dbReference type="Rhea" id="RHEA-COMP:9566"/>
        <dbReference type="ChEBI" id="CHEBI:15378"/>
        <dbReference type="ChEBI" id="CHEBI:16389"/>
        <dbReference type="ChEBI" id="CHEBI:17976"/>
        <dbReference type="ChEBI" id="CHEBI:57540"/>
        <dbReference type="ChEBI" id="CHEBI:57945"/>
        <dbReference type="EC" id="7.1.1.2"/>
    </reaction>
</comment>
<comment type="function">
    <text evidence="17">Core subunit of the mitochondrial membrane respiratory chain NADH dehydrogenase (Complex I) which catalyzes electron transfer from NADH through the respiratory chain, using ubiquinone as an electron acceptor. Essential for the catalytic activity and assembly of complex I.</text>
</comment>
<dbReference type="PANTHER" id="PTHR43507:SF20">
    <property type="entry name" value="NADH-UBIQUINONE OXIDOREDUCTASE CHAIN 4"/>
    <property type="match status" value="1"/>
</dbReference>
<keyword evidence="6 17" id="KW-0813">Transport</keyword>
<feature type="transmembrane region" description="Helical" evidence="17">
    <location>
        <begin position="202"/>
        <end position="218"/>
    </location>
</feature>
<dbReference type="PRINTS" id="PR01437">
    <property type="entry name" value="NUOXDRDTASE4"/>
</dbReference>
<reference evidence="20" key="1">
    <citation type="submission" date="2020-08" db="EMBL/GenBank/DDBJ databases">
        <authorList>
            <person name="Santos-Garcia D."/>
            <person name="Santos-Garcia D."/>
            <person name="Santos-Garcia D."/>
        </authorList>
    </citation>
    <scope>NUCLEOTIDE SEQUENCE [LARGE SCALE GENOMIC DNA]</scope>
</reference>
<dbReference type="InterPro" id="IPR003918">
    <property type="entry name" value="NADH_UbQ_OxRdtase"/>
</dbReference>
<evidence type="ECO:0000259" key="19">
    <source>
        <dbReference type="Pfam" id="PF00361"/>
    </source>
</evidence>
<organism evidence="20">
    <name type="scientific">Singhiella simplex</name>
    <dbReference type="NCBI Taxonomy" id="1608328"/>
    <lineage>
        <taxon>Eukaryota</taxon>
        <taxon>Metazoa</taxon>
        <taxon>Ecdysozoa</taxon>
        <taxon>Arthropoda</taxon>
        <taxon>Hexapoda</taxon>
        <taxon>Insecta</taxon>
        <taxon>Pterygota</taxon>
        <taxon>Neoptera</taxon>
        <taxon>Paraneoptera</taxon>
        <taxon>Hemiptera</taxon>
        <taxon>Sternorrhyncha</taxon>
        <taxon>Aleyrodoidea</taxon>
        <taxon>Aleyrodidae</taxon>
        <taxon>Aleyrodinae</taxon>
        <taxon>Singhiella</taxon>
    </lineage>
</organism>
<feature type="transmembrane region" description="Helical" evidence="17">
    <location>
        <begin position="130"/>
        <end position="150"/>
    </location>
</feature>
<keyword evidence="11 17" id="KW-1133">Transmembrane helix</keyword>
<dbReference type="GO" id="GO:0048039">
    <property type="term" value="F:ubiquinone binding"/>
    <property type="evidence" value="ECO:0007669"/>
    <property type="project" value="TreeGrafter"/>
</dbReference>
<protein>
    <recommendedName>
        <fullName evidence="5 17">NADH-ubiquinone oxidoreductase chain 4</fullName>
        <ecNumber evidence="4 17">7.1.1.2</ecNumber>
    </recommendedName>
</protein>
<evidence type="ECO:0000256" key="3">
    <source>
        <dbReference type="ARBA" id="ARBA00009025"/>
    </source>
</evidence>
<dbReference type="GO" id="GO:0008137">
    <property type="term" value="F:NADH dehydrogenase (ubiquinone) activity"/>
    <property type="evidence" value="ECO:0007669"/>
    <property type="project" value="UniProtKB-UniRule"/>
</dbReference>
<dbReference type="AlphaFoldDB" id="A0A7G2CVY9"/>
<feature type="transmembrane region" description="Helical" evidence="17">
    <location>
        <begin position="259"/>
        <end position="277"/>
    </location>
</feature>
<sequence>MMIILTMIVMMIVMSQASTLTKKAALALMTLLINFNAPSLMSNKLGYFMVMDALSFWILQLTMWLMFIIMMMKTNATPSLSIMVFIMTLILLITFTTWNFMMFYITFEASMIVVVVMMVTWGYQPERAEAIMLMVIMTIAVSIPFLTSIMLNAHSISFWLMQTSLSITDYMSFMLVFAMKMPVFFLHSWLPKVHVESPVQSSMLLAGVLLKLGSYGMIRTTTMTFVISKTFASLIISFGVWTSLVLSAVCLVQTDLKTIIAYSSVVHMTMVMVAILMNKSQSVIGSIMVMLGHGMCSSGLFFMANTVYKTSKSRSVIISKGVLKTTPIMIMMWFWLCMGNAPMPPSINIMGEFLTFSTITNWNTLTYMILVPLVILSSMYSIYLFYLMSHGHFTSMTSKINPTTSKANLIVMLHLIPMLAMMMKPQMLMM</sequence>
<feature type="transmembrane region" description="Helical" evidence="17">
    <location>
        <begin position="170"/>
        <end position="190"/>
    </location>
</feature>
<evidence type="ECO:0000256" key="14">
    <source>
        <dbReference type="ARBA" id="ARBA00023128"/>
    </source>
</evidence>
<keyword evidence="9" id="KW-1278">Translocase</keyword>
<evidence type="ECO:0000256" key="15">
    <source>
        <dbReference type="ARBA" id="ARBA00023136"/>
    </source>
</evidence>
<evidence type="ECO:0000256" key="18">
    <source>
        <dbReference type="SAM" id="SignalP"/>
    </source>
</evidence>
<feature type="transmembrane region" description="Helical" evidence="17">
    <location>
        <begin position="104"/>
        <end position="123"/>
    </location>
</feature>
<evidence type="ECO:0000256" key="16">
    <source>
        <dbReference type="ARBA" id="ARBA00049551"/>
    </source>
</evidence>
<keyword evidence="8 17" id="KW-0812">Transmembrane</keyword>
<dbReference type="Pfam" id="PF00361">
    <property type="entry name" value="Proton_antipo_M"/>
    <property type="match status" value="1"/>
</dbReference>
<proteinExistence type="inferred from homology"/>
<evidence type="ECO:0000256" key="10">
    <source>
        <dbReference type="ARBA" id="ARBA00022982"/>
    </source>
</evidence>
<accession>A0A7G2CVY9</accession>
<feature type="signal peptide" evidence="18">
    <location>
        <begin position="1"/>
        <end position="17"/>
    </location>
</feature>
<evidence type="ECO:0000256" key="8">
    <source>
        <dbReference type="ARBA" id="ARBA00022692"/>
    </source>
</evidence>
<evidence type="ECO:0000313" key="20">
    <source>
        <dbReference type="EMBL" id="CAD5105738.1"/>
    </source>
</evidence>
<dbReference type="GO" id="GO:0015990">
    <property type="term" value="P:electron transport coupled proton transport"/>
    <property type="evidence" value="ECO:0007669"/>
    <property type="project" value="TreeGrafter"/>
</dbReference>
<evidence type="ECO:0000256" key="13">
    <source>
        <dbReference type="ARBA" id="ARBA00023075"/>
    </source>
</evidence>
<evidence type="ECO:0000256" key="7">
    <source>
        <dbReference type="ARBA" id="ARBA00022660"/>
    </source>
</evidence>
<feature type="chain" id="PRO_5028803093" description="NADH-ubiquinone oxidoreductase chain 4" evidence="18">
    <location>
        <begin position="18"/>
        <end position="430"/>
    </location>
</feature>
<dbReference type="GO" id="GO:0031966">
    <property type="term" value="C:mitochondrial membrane"/>
    <property type="evidence" value="ECO:0007669"/>
    <property type="project" value="UniProtKB-SubCell"/>
</dbReference>
<evidence type="ECO:0000256" key="4">
    <source>
        <dbReference type="ARBA" id="ARBA00012944"/>
    </source>
</evidence>
<evidence type="ECO:0000256" key="5">
    <source>
        <dbReference type="ARBA" id="ARBA00021006"/>
    </source>
</evidence>
<geneLocation type="mitochondrion" evidence="20"/>
<comment type="similarity">
    <text evidence="3 17">Belongs to the complex I subunit 4 family.</text>
</comment>
<feature type="transmembrane region" description="Helical" evidence="17">
    <location>
        <begin position="283"/>
        <end position="304"/>
    </location>
</feature>
<evidence type="ECO:0000256" key="9">
    <source>
        <dbReference type="ARBA" id="ARBA00022967"/>
    </source>
</evidence>
<dbReference type="PANTHER" id="PTHR43507">
    <property type="entry name" value="NADH-UBIQUINONE OXIDOREDUCTASE CHAIN 4"/>
    <property type="match status" value="1"/>
</dbReference>
<evidence type="ECO:0000256" key="12">
    <source>
        <dbReference type="ARBA" id="ARBA00023027"/>
    </source>
</evidence>
<evidence type="ECO:0000256" key="6">
    <source>
        <dbReference type="ARBA" id="ARBA00022448"/>
    </source>
</evidence>
<keyword evidence="7 17" id="KW-0679">Respiratory chain</keyword>
<feature type="transmembrane region" description="Helical" evidence="17">
    <location>
        <begin position="407"/>
        <end position="423"/>
    </location>
</feature>
<keyword evidence="10 17" id="KW-0249">Electron transport</keyword>
<feature type="transmembrane region" description="Helical" evidence="17">
    <location>
        <begin position="365"/>
        <end position="386"/>
    </location>
</feature>
<feature type="transmembrane region" description="Helical" evidence="17">
    <location>
        <begin position="80"/>
        <end position="98"/>
    </location>
</feature>
<keyword evidence="12 17" id="KW-0520">NAD</keyword>
<feature type="transmembrane region" description="Helical" evidence="17">
    <location>
        <begin position="316"/>
        <end position="336"/>
    </location>
</feature>
<feature type="transmembrane region" description="Helical" evidence="17">
    <location>
        <begin position="230"/>
        <end position="252"/>
    </location>
</feature>